<comment type="caution">
    <text evidence="2">The sequence shown here is derived from an EMBL/GenBank/DDBJ whole genome shotgun (WGS) entry which is preliminary data.</text>
</comment>
<feature type="transmembrane region" description="Helical" evidence="1">
    <location>
        <begin position="20"/>
        <end position="39"/>
    </location>
</feature>
<dbReference type="Pfam" id="PF13398">
    <property type="entry name" value="Peptidase_M50B"/>
    <property type="match status" value="1"/>
</dbReference>
<feature type="transmembrane region" description="Helical" evidence="1">
    <location>
        <begin position="88"/>
        <end position="107"/>
    </location>
</feature>
<keyword evidence="3" id="KW-1185">Reference proteome</keyword>
<name>A0A849HLM5_9MICO</name>
<dbReference type="AlphaFoldDB" id="A0A849HLM5"/>
<keyword evidence="1" id="KW-1133">Transmembrane helix</keyword>
<proteinExistence type="predicted"/>
<keyword evidence="1" id="KW-0472">Membrane</keyword>
<dbReference type="InterPro" id="IPR049500">
    <property type="entry name" value="Peptidase_M50B-like"/>
</dbReference>
<evidence type="ECO:0000313" key="2">
    <source>
        <dbReference type="EMBL" id="NNM47999.1"/>
    </source>
</evidence>
<protein>
    <submittedName>
        <fullName evidence="2">M50 family metallopeptidase</fullName>
    </submittedName>
</protein>
<sequence length="232" mass="24278">MREVWAAVTTTQARPATGVVLVAAALAAALVVVGGVWPVTRRLVTIAHEGAHGVAALVSGRRLSGIRLHSDSSGLTVSRGPRTGPGMVLTLAAGYPGPALIGLGAAWLLSRGYAVAVLWVLLLAMALLLLQIRNFYGLWLLVATGVPLFLVSWYATGQTQSTVAYVITWFLLLAAVRPPWELQSERRRGGARGSDADQLAGLTRVPGVVWVGLFLAVNAACLALGASWLLAA</sequence>
<gene>
    <name evidence="2" type="ORF">HJG52_18590</name>
</gene>
<evidence type="ECO:0000256" key="1">
    <source>
        <dbReference type="SAM" id="Phobius"/>
    </source>
</evidence>
<accession>A0A849HLM5</accession>
<feature type="transmembrane region" description="Helical" evidence="1">
    <location>
        <begin position="137"/>
        <end position="156"/>
    </location>
</feature>
<feature type="transmembrane region" description="Helical" evidence="1">
    <location>
        <begin position="208"/>
        <end position="231"/>
    </location>
</feature>
<keyword evidence="1" id="KW-0812">Transmembrane</keyword>
<evidence type="ECO:0000313" key="3">
    <source>
        <dbReference type="Proteomes" id="UP000588586"/>
    </source>
</evidence>
<organism evidence="2 3">
    <name type="scientific">Knoellia koreensis</name>
    <dbReference type="NCBI Taxonomy" id="2730921"/>
    <lineage>
        <taxon>Bacteria</taxon>
        <taxon>Bacillati</taxon>
        <taxon>Actinomycetota</taxon>
        <taxon>Actinomycetes</taxon>
        <taxon>Micrococcales</taxon>
        <taxon>Intrasporangiaceae</taxon>
        <taxon>Knoellia</taxon>
    </lineage>
</organism>
<dbReference type="EMBL" id="JABEPQ010000005">
    <property type="protein sequence ID" value="NNM47999.1"/>
    <property type="molecule type" value="Genomic_DNA"/>
</dbReference>
<feature type="transmembrane region" description="Helical" evidence="1">
    <location>
        <begin position="113"/>
        <end position="130"/>
    </location>
</feature>
<reference evidence="2 3" key="1">
    <citation type="submission" date="2020-04" db="EMBL/GenBank/DDBJ databases">
        <title>Knoellia sp. isolate from air conditioner.</title>
        <authorList>
            <person name="Chea S."/>
            <person name="Kim D.-U."/>
        </authorList>
    </citation>
    <scope>NUCLEOTIDE SEQUENCE [LARGE SCALE GENOMIC DNA]</scope>
    <source>
        <strain evidence="2 3">DB2414S</strain>
    </source>
</reference>
<dbReference type="Proteomes" id="UP000588586">
    <property type="component" value="Unassembled WGS sequence"/>
</dbReference>